<feature type="transmembrane region" description="Helical" evidence="1">
    <location>
        <begin position="89"/>
        <end position="109"/>
    </location>
</feature>
<protein>
    <submittedName>
        <fullName evidence="3">Acyltransferase</fullName>
    </submittedName>
</protein>
<keyword evidence="1" id="KW-1133">Transmembrane helix</keyword>
<organism evidence="3 4">
    <name type="scientific">Microbacterium tenebrionis</name>
    <dbReference type="NCBI Taxonomy" id="2830665"/>
    <lineage>
        <taxon>Bacteria</taxon>
        <taxon>Bacillati</taxon>
        <taxon>Actinomycetota</taxon>
        <taxon>Actinomycetes</taxon>
        <taxon>Micrococcales</taxon>
        <taxon>Microbacteriaceae</taxon>
        <taxon>Microbacterium</taxon>
    </lineage>
</organism>
<feature type="transmembrane region" description="Helical" evidence="1">
    <location>
        <begin position="238"/>
        <end position="258"/>
    </location>
</feature>
<comment type="caution">
    <text evidence="3">The sequence shown here is derived from an EMBL/GenBank/DDBJ whole genome shotgun (WGS) entry which is preliminary data.</text>
</comment>
<proteinExistence type="predicted"/>
<evidence type="ECO:0000256" key="1">
    <source>
        <dbReference type="SAM" id="Phobius"/>
    </source>
</evidence>
<dbReference type="RefSeq" id="WP_227530421.1">
    <property type="nucleotide sequence ID" value="NZ_JAGTTM010000002.1"/>
</dbReference>
<accession>A0A9X1LP77</accession>
<gene>
    <name evidence="3" type="ORF">KEC56_07405</name>
</gene>
<evidence type="ECO:0000259" key="2">
    <source>
        <dbReference type="Pfam" id="PF01757"/>
    </source>
</evidence>
<dbReference type="Proteomes" id="UP001139289">
    <property type="component" value="Unassembled WGS sequence"/>
</dbReference>
<dbReference type="PANTHER" id="PTHR23028">
    <property type="entry name" value="ACETYLTRANSFERASE"/>
    <property type="match status" value="1"/>
</dbReference>
<keyword evidence="3" id="KW-0012">Acyltransferase</keyword>
<evidence type="ECO:0000313" key="3">
    <source>
        <dbReference type="EMBL" id="MCC2029343.1"/>
    </source>
</evidence>
<feature type="transmembrane region" description="Helical" evidence="1">
    <location>
        <begin position="316"/>
        <end position="338"/>
    </location>
</feature>
<dbReference type="EMBL" id="JAGTTM010000002">
    <property type="protein sequence ID" value="MCC2029343.1"/>
    <property type="molecule type" value="Genomic_DNA"/>
</dbReference>
<dbReference type="InterPro" id="IPR002656">
    <property type="entry name" value="Acyl_transf_3_dom"/>
</dbReference>
<keyword evidence="1" id="KW-0472">Membrane</keyword>
<evidence type="ECO:0000313" key="4">
    <source>
        <dbReference type="Proteomes" id="UP001139289"/>
    </source>
</evidence>
<keyword evidence="3" id="KW-0808">Transferase</keyword>
<feature type="transmembrane region" description="Helical" evidence="1">
    <location>
        <begin position="20"/>
        <end position="39"/>
    </location>
</feature>
<feature type="transmembrane region" description="Helical" evidence="1">
    <location>
        <begin position="293"/>
        <end position="310"/>
    </location>
</feature>
<dbReference type="AlphaFoldDB" id="A0A9X1LP77"/>
<feature type="transmembrane region" description="Helical" evidence="1">
    <location>
        <begin position="184"/>
        <end position="203"/>
    </location>
</feature>
<reference evidence="3" key="1">
    <citation type="submission" date="2021-04" db="EMBL/GenBank/DDBJ databases">
        <title>Microbacterium tenobrionis sp. nov. and Microbacterium allomyrinae sp. nov., isolated from larvae of Tenobrio molitor and Allomyrina dichotoma, respectively.</title>
        <authorList>
            <person name="Lee S.D."/>
        </authorList>
    </citation>
    <scope>NUCLEOTIDE SEQUENCE</scope>
    <source>
        <strain evidence="3">YMB-B2</strain>
    </source>
</reference>
<name>A0A9X1LP77_9MICO</name>
<dbReference type="PANTHER" id="PTHR23028:SF53">
    <property type="entry name" value="ACYL_TRANSF_3 DOMAIN-CONTAINING PROTEIN"/>
    <property type="match status" value="1"/>
</dbReference>
<feature type="transmembrane region" description="Helical" evidence="1">
    <location>
        <begin position="264"/>
        <end position="281"/>
    </location>
</feature>
<sequence length="359" mass="39573">MTRALHEPQEFPFRTNSLNLFRLILAALVLIAHAYYTAGYDWSPGFNGENLGGWAVIGFFVISGFLITRSRLRTDAGAFLVHRIARIMPAFVICLLLTAAVFGPIAMLATHGSLAGYATTAPTPLEYVWGNLFLHIDHYAIGESLSTVPYANTWNGSLWTLYFEFICYLIVWVLGAFAVFRRSVLLTAGLWALSIAVRILMATGTTGGLDSDFELLARLLPYFLGGSLVYLIIQRWSYVPLFGLIAAPIAAVLMVFVPVAGGPLAAPFLCYALLYLSTLVRQPDWIARNDISYGFYIYAWPMQQLIFIFGGAQFGIVVYILITAVATTLLAVASWFLVERPVMRLARGRTAVPVRSSAS</sequence>
<dbReference type="InterPro" id="IPR050879">
    <property type="entry name" value="Acyltransferase_3"/>
</dbReference>
<keyword evidence="4" id="KW-1185">Reference proteome</keyword>
<dbReference type="GO" id="GO:0016020">
    <property type="term" value="C:membrane"/>
    <property type="evidence" value="ECO:0007669"/>
    <property type="project" value="TreeGrafter"/>
</dbReference>
<dbReference type="Pfam" id="PF01757">
    <property type="entry name" value="Acyl_transf_3"/>
    <property type="match status" value="1"/>
</dbReference>
<feature type="transmembrane region" description="Helical" evidence="1">
    <location>
        <begin position="51"/>
        <end position="68"/>
    </location>
</feature>
<dbReference type="GO" id="GO:0000271">
    <property type="term" value="P:polysaccharide biosynthetic process"/>
    <property type="evidence" value="ECO:0007669"/>
    <property type="project" value="TreeGrafter"/>
</dbReference>
<feature type="transmembrane region" description="Helical" evidence="1">
    <location>
        <begin position="215"/>
        <end position="233"/>
    </location>
</feature>
<feature type="transmembrane region" description="Helical" evidence="1">
    <location>
        <begin position="159"/>
        <end position="177"/>
    </location>
</feature>
<feature type="domain" description="Acyltransferase 3" evidence="2">
    <location>
        <begin position="16"/>
        <end position="333"/>
    </location>
</feature>
<dbReference type="GO" id="GO:0016747">
    <property type="term" value="F:acyltransferase activity, transferring groups other than amino-acyl groups"/>
    <property type="evidence" value="ECO:0007669"/>
    <property type="project" value="InterPro"/>
</dbReference>
<keyword evidence="1" id="KW-0812">Transmembrane</keyword>